<comment type="caution">
    <text evidence="4">The sequence shown here is derived from an EMBL/GenBank/DDBJ whole genome shotgun (WGS) entry which is preliminary data.</text>
</comment>
<gene>
    <name evidence="4" type="ORF">A2122_01545</name>
</gene>
<evidence type="ECO:0000256" key="2">
    <source>
        <dbReference type="PROSITE-ProRule" id="PRU00169"/>
    </source>
</evidence>
<organism evidence="4 5">
    <name type="scientific">Candidatus Liptonbacteria bacterium GWB1_49_6</name>
    <dbReference type="NCBI Taxonomy" id="1798644"/>
    <lineage>
        <taxon>Bacteria</taxon>
        <taxon>Candidatus Liptoniibacteriota</taxon>
    </lineage>
</organism>
<dbReference type="Gene3D" id="3.40.50.2300">
    <property type="match status" value="1"/>
</dbReference>
<evidence type="ECO:0000256" key="1">
    <source>
        <dbReference type="ARBA" id="ARBA00022553"/>
    </source>
</evidence>
<name>A0A1G2C4W3_9BACT</name>
<dbReference type="InterPro" id="IPR001789">
    <property type="entry name" value="Sig_transdc_resp-reg_receiver"/>
</dbReference>
<dbReference type="GO" id="GO:0000160">
    <property type="term" value="P:phosphorelay signal transduction system"/>
    <property type="evidence" value="ECO:0007669"/>
    <property type="project" value="InterPro"/>
</dbReference>
<proteinExistence type="predicted"/>
<feature type="domain" description="Response regulatory" evidence="3">
    <location>
        <begin position="6"/>
        <end position="128"/>
    </location>
</feature>
<keyword evidence="1 2" id="KW-0597">Phosphoprotein</keyword>
<protein>
    <recommendedName>
        <fullName evidence="3">Response regulatory domain-containing protein</fullName>
    </recommendedName>
</protein>
<dbReference type="InterPro" id="IPR050595">
    <property type="entry name" value="Bact_response_regulator"/>
</dbReference>
<dbReference type="STRING" id="1798644.A2122_01545"/>
<dbReference type="EMBL" id="MHKU01000038">
    <property type="protein sequence ID" value="OGY96286.1"/>
    <property type="molecule type" value="Genomic_DNA"/>
</dbReference>
<dbReference type="PANTHER" id="PTHR44591">
    <property type="entry name" value="STRESS RESPONSE REGULATOR PROTEIN 1"/>
    <property type="match status" value="1"/>
</dbReference>
<dbReference type="PANTHER" id="PTHR44591:SF3">
    <property type="entry name" value="RESPONSE REGULATORY DOMAIN-CONTAINING PROTEIN"/>
    <property type="match status" value="1"/>
</dbReference>
<evidence type="ECO:0000259" key="3">
    <source>
        <dbReference type="PROSITE" id="PS50110"/>
    </source>
</evidence>
<sequence length="129" mass="14315">MDNPPLILIVDDDPDFLEIFKVKLESAGCVVQTAKDGAEGVEKTKKLHPKLVLMDVQMPKMSGIDAMIKIKEDSQSADIPVLFLTALGDPRTDIQEINRRLSKEIGALGYIKKTDDLDNVVAYIKSFLQ</sequence>
<evidence type="ECO:0000313" key="4">
    <source>
        <dbReference type="EMBL" id="OGY96286.1"/>
    </source>
</evidence>
<reference evidence="4 5" key="1">
    <citation type="journal article" date="2016" name="Nat. Commun.">
        <title>Thousands of microbial genomes shed light on interconnected biogeochemical processes in an aquifer system.</title>
        <authorList>
            <person name="Anantharaman K."/>
            <person name="Brown C.T."/>
            <person name="Hug L.A."/>
            <person name="Sharon I."/>
            <person name="Castelle C.J."/>
            <person name="Probst A.J."/>
            <person name="Thomas B.C."/>
            <person name="Singh A."/>
            <person name="Wilkins M.J."/>
            <person name="Karaoz U."/>
            <person name="Brodie E.L."/>
            <person name="Williams K.H."/>
            <person name="Hubbard S.S."/>
            <person name="Banfield J.F."/>
        </authorList>
    </citation>
    <scope>NUCLEOTIDE SEQUENCE [LARGE SCALE GENOMIC DNA]</scope>
</reference>
<dbReference type="Proteomes" id="UP000176648">
    <property type="component" value="Unassembled WGS sequence"/>
</dbReference>
<dbReference type="Pfam" id="PF00072">
    <property type="entry name" value="Response_reg"/>
    <property type="match status" value="1"/>
</dbReference>
<dbReference type="SMART" id="SM00448">
    <property type="entry name" value="REC"/>
    <property type="match status" value="1"/>
</dbReference>
<dbReference type="AlphaFoldDB" id="A0A1G2C4W3"/>
<feature type="modified residue" description="4-aspartylphosphate" evidence="2">
    <location>
        <position position="55"/>
    </location>
</feature>
<dbReference type="SUPFAM" id="SSF52172">
    <property type="entry name" value="CheY-like"/>
    <property type="match status" value="1"/>
</dbReference>
<dbReference type="PROSITE" id="PS50110">
    <property type="entry name" value="RESPONSE_REGULATORY"/>
    <property type="match status" value="1"/>
</dbReference>
<accession>A0A1G2C4W3</accession>
<dbReference type="InterPro" id="IPR011006">
    <property type="entry name" value="CheY-like_superfamily"/>
</dbReference>
<evidence type="ECO:0000313" key="5">
    <source>
        <dbReference type="Proteomes" id="UP000176648"/>
    </source>
</evidence>